<sequence length="95" mass="9617">MGAFAEIPSIKLIVLAAVLAVAAAAPGGLTGIVVDHGLGHIHAPQVISHAPVHHAVHVVHQPVAPVVHTAPIVTKTVLPSHGHGVLVNLGHGLHY</sequence>
<dbReference type="EMBL" id="JAQQBR010001835">
    <property type="protein sequence ID" value="KAK0161480.1"/>
    <property type="molecule type" value="Genomic_DNA"/>
</dbReference>
<keyword evidence="3" id="KW-1185">Reference proteome</keyword>
<protein>
    <submittedName>
        <fullName evidence="2">Uncharacterized protein</fullName>
    </submittedName>
</protein>
<evidence type="ECO:0000256" key="1">
    <source>
        <dbReference type="SAM" id="SignalP"/>
    </source>
</evidence>
<evidence type="ECO:0000313" key="3">
    <source>
        <dbReference type="Proteomes" id="UP001168972"/>
    </source>
</evidence>
<name>A0AA39F213_MICHY</name>
<gene>
    <name evidence="2" type="ORF">PV327_009946</name>
</gene>
<keyword evidence="1" id="KW-0732">Signal</keyword>
<feature type="chain" id="PRO_5041324148" evidence="1">
    <location>
        <begin position="25"/>
        <end position="95"/>
    </location>
</feature>
<proteinExistence type="predicted"/>
<evidence type="ECO:0000313" key="2">
    <source>
        <dbReference type="EMBL" id="KAK0161480.1"/>
    </source>
</evidence>
<organism evidence="2 3">
    <name type="scientific">Microctonus hyperodae</name>
    <name type="common">Parasitoid wasp</name>
    <dbReference type="NCBI Taxonomy" id="165561"/>
    <lineage>
        <taxon>Eukaryota</taxon>
        <taxon>Metazoa</taxon>
        <taxon>Ecdysozoa</taxon>
        <taxon>Arthropoda</taxon>
        <taxon>Hexapoda</taxon>
        <taxon>Insecta</taxon>
        <taxon>Pterygota</taxon>
        <taxon>Neoptera</taxon>
        <taxon>Endopterygota</taxon>
        <taxon>Hymenoptera</taxon>
        <taxon>Apocrita</taxon>
        <taxon>Ichneumonoidea</taxon>
        <taxon>Braconidae</taxon>
        <taxon>Euphorinae</taxon>
        <taxon>Microctonus</taxon>
    </lineage>
</organism>
<comment type="caution">
    <text evidence="2">The sequence shown here is derived from an EMBL/GenBank/DDBJ whole genome shotgun (WGS) entry which is preliminary data.</text>
</comment>
<dbReference type="Proteomes" id="UP001168972">
    <property type="component" value="Unassembled WGS sequence"/>
</dbReference>
<reference evidence="2" key="2">
    <citation type="submission" date="2023-03" db="EMBL/GenBank/DDBJ databases">
        <authorList>
            <person name="Inwood S.N."/>
            <person name="Skelly J.G."/>
            <person name="Guhlin J."/>
            <person name="Harrop T.W.R."/>
            <person name="Goldson S.G."/>
            <person name="Dearden P.K."/>
        </authorList>
    </citation>
    <scope>NUCLEOTIDE SEQUENCE</scope>
    <source>
        <strain evidence="2">Lincoln</strain>
        <tissue evidence="2">Whole body</tissue>
    </source>
</reference>
<reference evidence="2" key="1">
    <citation type="journal article" date="2023" name="bioRxiv">
        <title>Scaffold-level genome assemblies of two parasitoid biocontrol wasps reveal the parthenogenesis mechanism and an associated novel virus.</title>
        <authorList>
            <person name="Inwood S."/>
            <person name="Skelly J."/>
            <person name="Guhlin J."/>
            <person name="Harrop T."/>
            <person name="Goldson S."/>
            <person name="Dearden P."/>
        </authorList>
    </citation>
    <scope>NUCLEOTIDE SEQUENCE</scope>
    <source>
        <strain evidence="2">Lincoln</strain>
        <tissue evidence="2">Whole body</tissue>
    </source>
</reference>
<dbReference type="AlphaFoldDB" id="A0AA39F213"/>
<accession>A0AA39F213</accession>
<feature type="signal peptide" evidence="1">
    <location>
        <begin position="1"/>
        <end position="24"/>
    </location>
</feature>